<comment type="cofactor">
    <cofactor evidence="9">
        <name>heme c</name>
        <dbReference type="ChEBI" id="CHEBI:61717"/>
    </cofactor>
    <text evidence="9">Binds 1 heme c group covalently per subunit.</text>
</comment>
<accession>F7ZEP1</accession>
<comment type="subcellular location">
    <subcellularLocation>
        <location evidence="1">Membrane</location>
    </subcellularLocation>
</comment>
<feature type="signal peptide" evidence="11">
    <location>
        <begin position="1"/>
        <end position="24"/>
    </location>
</feature>
<dbReference type="GO" id="GO:0009055">
    <property type="term" value="F:electron transfer activity"/>
    <property type="evidence" value="ECO:0007669"/>
    <property type="project" value="InterPro"/>
</dbReference>
<evidence type="ECO:0000256" key="4">
    <source>
        <dbReference type="ARBA" id="ARBA00022692"/>
    </source>
</evidence>
<keyword evidence="4 10" id="KW-0812">Transmembrane</keyword>
<dbReference type="RefSeq" id="WP_013963816.1">
    <property type="nucleotide sequence ID" value="NC_015730.1"/>
</dbReference>
<dbReference type="Proteomes" id="UP000001353">
    <property type="component" value="Chromosome"/>
</dbReference>
<protein>
    <recommendedName>
        <fullName evidence="2">Cytochrome c1</fullName>
    </recommendedName>
</protein>
<dbReference type="SUPFAM" id="SSF46626">
    <property type="entry name" value="Cytochrome c"/>
    <property type="match status" value="1"/>
</dbReference>
<feature type="binding site" description="covalent" evidence="9">
    <location>
        <position position="59"/>
    </location>
    <ligand>
        <name>heme c</name>
        <dbReference type="ChEBI" id="CHEBI:61717"/>
    </ligand>
</feature>
<feature type="binding site" description="covalent" evidence="9">
    <location>
        <position position="186"/>
    </location>
    <ligand>
        <name>heme c</name>
        <dbReference type="ChEBI" id="CHEBI:61717"/>
    </ligand>
</feature>
<dbReference type="GO" id="GO:0046872">
    <property type="term" value="F:metal ion binding"/>
    <property type="evidence" value="ECO:0007669"/>
    <property type="project" value="UniProtKB-KW"/>
</dbReference>
<dbReference type="PANTHER" id="PTHR10266:SF3">
    <property type="entry name" value="CYTOCHROME C1, HEME PROTEIN, MITOCHONDRIAL"/>
    <property type="match status" value="1"/>
</dbReference>
<feature type="binding site" description="covalent" evidence="9">
    <location>
        <position position="62"/>
    </location>
    <ligand>
        <name>heme c</name>
        <dbReference type="ChEBI" id="CHEBI:61717"/>
    </ligand>
</feature>
<dbReference type="InterPro" id="IPR009056">
    <property type="entry name" value="Cyt_c-like_dom"/>
</dbReference>
<name>F7ZEP1_ROSLO</name>
<dbReference type="InterPro" id="IPR036909">
    <property type="entry name" value="Cyt_c-like_dom_sf"/>
</dbReference>
<evidence type="ECO:0000256" key="5">
    <source>
        <dbReference type="ARBA" id="ARBA00022723"/>
    </source>
</evidence>
<gene>
    <name evidence="13" type="primary">petC</name>
    <name evidence="13" type="ordered locus">RLO149_c040410</name>
</gene>
<keyword evidence="11" id="KW-0732">Signal</keyword>
<dbReference type="HOGENOM" id="CLU_040334_1_2_5"/>
<dbReference type="eggNOG" id="COG2857">
    <property type="taxonomic scope" value="Bacteria"/>
</dbReference>
<evidence type="ECO:0000313" key="13">
    <source>
        <dbReference type="EMBL" id="AEI95937.1"/>
    </source>
</evidence>
<evidence type="ECO:0000256" key="1">
    <source>
        <dbReference type="ARBA" id="ARBA00004370"/>
    </source>
</evidence>
<keyword evidence="6 10" id="KW-1133">Transmembrane helix</keyword>
<evidence type="ECO:0000256" key="8">
    <source>
        <dbReference type="ARBA" id="ARBA00023136"/>
    </source>
</evidence>
<dbReference type="GO" id="GO:0016020">
    <property type="term" value="C:membrane"/>
    <property type="evidence" value="ECO:0007669"/>
    <property type="project" value="UniProtKB-SubCell"/>
</dbReference>
<sequence length="262" mass="28762">MFRRLILSAVATFGFATASLAAGAYDTHIEDFDFSFEGPFGTFDQNQLQRGLQVYTEVCAACHGLKFVAIRSLSEEGGPAMPEDQVRAYAENFEVYDEEIEDFRPAKPADHFPESGLENAPDLSLMAKARAGFHGPYGLGINQFFKGIGGPEYIASLLTGYTGEEKEEAGIVLYENTAFPGGWISMAPPLDDELVEFADGHANDLHHLSEDVSAFLMWTAEPKMMARKQAGFVGVLFLTILSVLLYLTNKRIWAPVKGKKSA</sequence>
<evidence type="ECO:0000256" key="7">
    <source>
        <dbReference type="ARBA" id="ARBA00023004"/>
    </source>
</evidence>
<dbReference type="Gene3D" id="1.20.5.100">
    <property type="entry name" value="Cytochrome c1, transmembrane anchor, C-terminal"/>
    <property type="match status" value="1"/>
</dbReference>
<feature type="domain" description="Cytochrome c" evidence="12">
    <location>
        <begin position="46"/>
        <end position="165"/>
    </location>
</feature>
<feature type="binding site" description="covalent" evidence="9">
    <location>
        <position position="63"/>
    </location>
    <ligand>
        <name>heme c</name>
        <dbReference type="ChEBI" id="CHEBI:61717"/>
    </ligand>
</feature>
<evidence type="ECO:0000256" key="9">
    <source>
        <dbReference type="PIRSR" id="PIRSR602326-1"/>
    </source>
</evidence>
<dbReference type="EMBL" id="CP002623">
    <property type="protein sequence ID" value="AEI95937.1"/>
    <property type="molecule type" value="Genomic_DNA"/>
</dbReference>
<feature type="chain" id="PRO_5003373257" description="Cytochrome c1" evidence="11">
    <location>
        <begin position="25"/>
        <end position="262"/>
    </location>
</feature>
<dbReference type="KEGG" id="rli:RLO149_c040410"/>
<keyword evidence="14" id="KW-1185">Reference proteome</keyword>
<evidence type="ECO:0000313" key="14">
    <source>
        <dbReference type="Proteomes" id="UP000001353"/>
    </source>
</evidence>
<keyword evidence="8 10" id="KW-0472">Membrane</keyword>
<keyword evidence="7 9" id="KW-0408">Iron</keyword>
<evidence type="ECO:0000256" key="2">
    <source>
        <dbReference type="ARBA" id="ARBA00016165"/>
    </source>
</evidence>
<dbReference type="PANTHER" id="PTHR10266">
    <property type="entry name" value="CYTOCHROME C1"/>
    <property type="match status" value="1"/>
</dbReference>
<dbReference type="InterPro" id="IPR002326">
    <property type="entry name" value="Cyt_c1"/>
</dbReference>
<dbReference type="PROSITE" id="PS51007">
    <property type="entry name" value="CYTC"/>
    <property type="match status" value="1"/>
</dbReference>
<evidence type="ECO:0000256" key="10">
    <source>
        <dbReference type="SAM" id="Phobius"/>
    </source>
</evidence>
<evidence type="ECO:0000256" key="11">
    <source>
        <dbReference type="SAM" id="SignalP"/>
    </source>
</evidence>
<dbReference type="PRINTS" id="PR00603">
    <property type="entry name" value="CYTOCHROMEC1"/>
</dbReference>
<keyword evidence="5 9" id="KW-0479">Metal-binding</keyword>
<dbReference type="Pfam" id="PF02167">
    <property type="entry name" value="Cytochrom_C1"/>
    <property type="match status" value="1"/>
</dbReference>
<dbReference type="STRING" id="391595.RLO149_c040410"/>
<keyword evidence="3 9" id="KW-0349">Heme</keyword>
<evidence type="ECO:0000256" key="6">
    <source>
        <dbReference type="ARBA" id="ARBA00022989"/>
    </source>
</evidence>
<reference evidence="13 14" key="1">
    <citation type="journal article" date="2011" name="BMC Genomics">
        <title>Comparative genome analysis and genome-guided physiological analysis of Roseobacter litoralis.</title>
        <authorList>
            <person name="Kalhoefer D."/>
            <person name="Thole S."/>
            <person name="Voget S."/>
            <person name="Lehmann R."/>
            <person name="Liesegang H."/>
            <person name="Wollher A."/>
            <person name="Daniel R."/>
            <person name="Simon M."/>
            <person name="Brinkhoff T."/>
        </authorList>
    </citation>
    <scope>NUCLEOTIDE SEQUENCE [LARGE SCALE GENOMIC DNA]</scope>
    <source>
        <strain evidence="14">ATCC 49566 / DSM 6996 / JCM 21268 / NBRC 15278 / OCh 149</strain>
    </source>
</reference>
<dbReference type="AlphaFoldDB" id="F7ZEP1"/>
<dbReference type="Gene3D" id="1.10.760.10">
    <property type="entry name" value="Cytochrome c-like domain"/>
    <property type="match status" value="1"/>
</dbReference>
<evidence type="ECO:0000256" key="3">
    <source>
        <dbReference type="ARBA" id="ARBA00022617"/>
    </source>
</evidence>
<evidence type="ECO:0000259" key="12">
    <source>
        <dbReference type="PROSITE" id="PS51007"/>
    </source>
</evidence>
<dbReference type="GO" id="GO:0020037">
    <property type="term" value="F:heme binding"/>
    <property type="evidence" value="ECO:0007669"/>
    <property type="project" value="InterPro"/>
</dbReference>
<organism evidence="13 14">
    <name type="scientific">Roseobacter litoralis (strain ATCC 49566 / DSM 6996 / JCM 21268 / NBRC 15278 / OCh 149)</name>
    <dbReference type="NCBI Taxonomy" id="391595"/>
    <lineage>
        <taxon>Bacteria</taxon>
        <taxon>Pseudomonadati</taxon>
        <taxon>Pseudomonadota</taxon>
        <taxon>Alphaproteobacteria</taxon>
        <taxon>Rhodobacterales</taxon>
        <taxon>Roseobacteraceae</taxon>
        <taxon>Roseobacter</taxon>
    </lineage>
</organism>
<proteinExistence type="predicted"/>
<dbReference type="OrthoDB" id="9808471at2"/>
<feature type="transmembrane region" description="Helical" evidence="10">
    <location>
        <begin position="230"/>
        <end position="247"/>
    </location>
</feature>